<dbReference type="Proteomes" id="UP001392437">
    <property type="component" value="Unassembled WGS sequence"/>
</dbReference>
<dbReference type="PROSITE" id="PS00061">
    <property type="entry name" value="ADH_SHORT"/>
    <property type="match status" value="1"/>
</dbReference>
<dbReference type="InterPro" id="IPR036291">
    <property type="entry name" value="NAD(P)-bd_dom_sf"/>
</dbReference>
<dbReference type="InterPro" id="IPR002347">
    <property type="entry name" value="SDR_fam"/>
</dbReference>
<keyword evidence="3" id="KW-0560">Oxidoreductase</keyword>
<evidence type="ECO:0000313" key="5">
    <source>
        <dbReference type="Proteomes" id="UP001392437"/>
    </source>
</evidence>
<dbReference type="Gene3D" id="3.40.50.720">
    <property type="entry name" value="NAD(P)-binding Rossmann-like Domain"/>
    <property type="match status" value="1"/>
</dbReference>
<organism evidence="4 5">
    <name type="scientific">Apiospora kogelbergensis</name>
    <dbReference type="NCBI Taxonomy" id="1337665"/>
    <lineage>
        <taxon>Eukaryota</taxon>
        <taxon>Fungi</taxon>
        <taxon>Dikarya</taxon>
        <taxon>Ascomycota</taxon>
        <taxon>Pezizomycotina</taxon>
        <taxon>Sordariomycetes</taxon>
        <taxon>Xylariomycetidae</taxon>
        <taxon>Amphisphaeriales</taxon>
        <taxon>Apiosporaceae</taxon>
        <taxon>Apiospora</taxon>
    </lineage>
</organism>
<dbReference type="Pfam" id="PF13561">
    <property type="entry name" value="adh_short_C2"/>
    <property type="match status" value="1"/>
</dbReference>
<dbReference type="SUPFAM" id="SSF51735">
    <property type="entry name" value="NAD(P)-binding Rossmann-fold domains"/>
    <property type="match status" value="1"/>
</dbReference>
<sequence length="271" mass="28925">MANPRPLQGKVICITGAAQGIGKATAQYLAARGATLSLADLTFEKGSAVVSGEVGSDGLPGLQSMQMNVDVCDPETVKAWIEATVEKFGRLDGCVNNAVKHAEFFELMLYLPGVLPRRFASITEVELDDWNQVINVNLTGCFTCLKYELQHIVDEGSIVNISSTAGLRGAPNMPAYVASKHGVVGLTKAAAHEGSARKIRVNAICPAPIRTAMNDRLAEEGFYPEGQVLPNLLISRTGEPEEVAASIAFFLSDETKFHTAVIHPVDGGLMK</sequence>
<protein>
    <submittedName>
        <fullName evidence="4">Oxidoreductase- short chain dehydrogenase/reductase</fullName>
    </submittedName>
</protein>
<proteinExistence type="inferred from homology"/>
<accession>A0AAW0Q9Q7</accession>
<dbReference type="EMBL" id="JAQQWP010000010">
    <property type="protein sequence ID" value="KAK8096469.1"/>
    <property type="molecule type" value="Genomic_DNA"/>
</dbReference>
<dbReference type="AlphaFoldDB" id="A0AAW0Q9Q7"/>
<name>A0AAW0Q9Q7_9PEZI</name>
<dbReference type="CDD" id="cd05233">
    <property type="entry name" value="SDR_c"/>
    <property type="match status" value="1"/>
</dbReference>
<evidence type="ECO:0000256" key="3">
    <source>
        <dbReference type="ARBA" id="ARBA00023002"/>
    </source>
</evidence>
<comment type="caution">
    <text evidence="4">The sequence shown here is derived from an EMBL/GenBank/DDBJ whole genome shotgun (WGS) entry which is preliminary data.</text>
</comment>
<evidence type="ECO:0000313" key="4">
    <source>
        <dbReference type="EMBL" id="KAK8096469.1"/>
    </source>
</evidence>
<dbReference type="PANTHER" id="PTHR24321:SF8">
    <property type="entry name" value="ESTRADIOL 17-BETA-DEHYDROGENASE 8-RELATED"/>
    <property type="match status" value="1"/>
</dbReference>
<gene>
    <name evidence="4" type="ORF">PG999_012413</name>
</gene>
<evidence type="ECO:0000256" key="2">
    <source>
        <dbReference type="ARBA" id="ARBA00022857"/>
    </source>
</evidence>
<reference evidence="4 5" key="1">
    <citation type="submission" date="2023-01" db="EMBL/GenBank/DDBJ databases">
        <title>Analysis of 21 Apiospora genomes using comparative genomics revels a genus with tremendous synthesis potential of carbohydrate active enzymes and secondary metabolites.</title>
        <authorList>
            <person name="Sorensen T."/>
        </authorList>
    </citation>
    <scope>NUCLEOTIDE SEQUENCE [LARGE SCALE GENOMIC DNA]</scope>
    <source>
        <strain evidence="4 5">CBS 117206</strain>
    </source>
</reference>
<dbReference type="PRINTS" id="PR00080">
    <property type="entry name" value="SDRFAMILY"/>
</dbReference>
<dbReference type="FunFam" id="3.40.50.720:FF:000084">
    <property type="entry name" value="Short-chain dehydrogenase reductase"/>
    <property type="match status" value="1"/>
</dbReference>
<comment type="similarity">
    <text evidence="1">Belongs to the short-chain dehydrogenases/reductases (SDR) family.</text>
</comment>
<dbReference type="PANTHER" id="PTHR24321">
    <property type="entry name" value="DEHYDROGENASES, SHORT CHAIN"/>
    <property type="match status" value="1"/>
</dbReference>
<evidence type="ECO:0000256" key="1">
    <source>
        <dbReference type="ARBA" id="ARBA00006484"/>
    </source>
</evidence>
<dbReference type="GO" id="GO:0016491">
    <property type="term" value="F:oxidoreductase activity"/>
    <property type="evidence" value="ECO:0007669"/>
    <property type="project" value="UniProtKB-KW"/>
</dbReference>
<dbReference type="PRINTS" id="PR00081">
    <property type="entry name" value="GDHRDH"/>
</dbReference>
<dbReference type="InterPro" id="IPR020904">
    <property type="entry name" value="Sc_DH/Rdtase_CS"/>
</dbReference>
<keyword evidence="5" id="KW-1185">Reference proteome</keyword>
<keyword evidence="2" id="KW-0521">NADP</keyword>